<dbReference type="InterPro" id="IPR000399">
    <property type="entry name" value="TPP-bd_CS"/>
</dbReference>
<dbReference type="Gene3D" id="3.40.50.1220">
    <property type="entry name" value="TPP-binding domain"/>
    <property type="match status" value="1"/>
</dbReference>
<dbReference type="GO" id="GO:0003984">
    <property type="term" value="F:acetolactate synthase activity"/>
    <property type="evidence" value="ECO:0007669"/>
    <property type="project" value="UniProtKB-EC"/>
</dbReference>
<dbReference type="Pfam" id="PF02775">
    <property type="entry name" value="TPP_enzyme_C"/>
    <property type="match status" value="1"/>
</dbReference>
<dbReference type="STRING" id="1332080.ATN00_16085"/>
<evidence type="ECO:0000256" key="3">
    <source>
        <dbReference type="ARBA" id="ARBA00007812"/>
    </source>
</evidence>
<organism evidence="18 19">
    <name type="scientific">Sphingobium baderi</name>
    <dbReference type="NCBI Taxonomy" id="1332080"/>
    <lineage>
        <taxon>Bacteria</taxon>
        <taxon>Pseudomonadati</taxon>
        <taxon>Pseudomonadota</taxon>
        <taxon>Alphaproteobacteria</taxon>
        <taxon>Sphingomonadales</taxon>
        <taxon>Sphingomonadaceae</taxon>
        <taxon>Sphingobium</taxon>
    </lineage>
</organism>
<feature type="domain" description="Thiamine pyrophosphate enzyme central" evidence="15">
    <location>
        <begin position="194"/>
        <end position="329"/>
    </location>
</feature>
<dbReference type="InterPro" id="IPR011766">
    <property type="entry name" value="TPP_enzyme_TPP-bd"/>
</dbReference>
<dbReference type="UniPathway" id="UPA00049">
    <property type="reaction ID" value="UER00059"/>
</dbReference>
<comment type="cofactor">
    <cofactor evidence="14">
        <name>Mg(2+)</name>
        <dbReference type="ChEBI" id="CHEBI:18420"/>
    </cofactor>
    <text evidence="14">Binds 1 Mg(2+) ion per subunit.</text>
</comment>
<dbReference type="CDD" id="cd02015">
    <property type="entry name" value="TPP_AHAS"/>
    <property type="match status" value="1"/>
</dbReference>
<dbReference type="FunFam" id="3.40.50.970:FF:000016">
    <property type="entry name" value="Acetolactate synthase"/>
    <property type="match status" value="1"/>
</dbReference>
<gene>
    <name evidence="18" type="ORF">ATN00_16085</name>
</gene>
<keyword evidence="6" id="KW-0285">Flavoprotein</keyword>
<comment type="similarity">
    <text evidence="3 14">Belongs to the TPP enzyme family.</text>
</comment>
<dbReference type="NCBIfam" id="NF006581">
    <property type="entry name" value="PRK09107.1"/>
    <property type="match status" value="1"/>
</dbReference>
<keyword evidence="19" id="KW-1185">Reference proteome</keyword>
<evidence type="ECO:0000256" key="8">
    <source>
        <dbReference type="ARBA" id="ARBA00022723"/>
    </source>
</evidence>
<name>A0A0S3F4W3_9SPHN</name>
<dbReference type="SUPFAM" id="SSF52518">
    <property type="entry name" value="Thiamin diphosphate-binding fold (THDP-binding)"/>
    <property type="match status" value="2"/>
</dbReference>
<dbReference type="FunFam" id="3.40.50.1220:FF:000008">
    <property type="entry name" value="Acetolactate synthase"/>
    <property type="match status" value="1"/>
</dbReference>
<dbReference type="InterPro" id="IPR029035">
    <property type="entry name" value="DHS-like_NAD/FAD-binding_dom"/>
</dbReference>
<feature type="domain" description="Thiamine pyrophosphate enzyme TPP-binding" evidence="16">
    <location>
        <begin position="395"/>
        <end position="542"/>
    </location>
</feature>
<dbReference type="PROSITE" id="PS00187">
    <property type="entry name" value="TPP_ENZYMES"/>
    <property type="match status" value="1"/>
</dbReference>
<comment type="pathway">
    <text evidence="1 14">Amino-acid biosynthesis; L-isoleucine biosynthesis; L-isoleucine from 2-oxobutanoate: step 1/4.</text>
</comment>
<evidence type="ECO:0000256" key="2">
    <source>
        <dbReference type="ARBA" id="ARBA00005025"/>
    </source>
</evidence>
<evidence type="ECO:0000256" key="9">
    <source>
        <dbReference type="ARBA" id="ARBA00022827"/>
    </source>
</evidence>
<dbReference type="GO" id="GO:0030976">
    <property type="term" value="F:thiamine pyrophosphate binding"/>
    <property type="evidence" value="ECO:0007669"/>
    <property type="project" value="UniProtKB-UniRule"/>
</dbReference>
<keyword evidence="10 14" id="KW-0460">Magnesium</keyword>
<dbReference type="GO" id="GO:0000287">
    <property type="term" value="F:magnesium ion binding"/>
    <property type="evidence" value="ECO:0007669"/>
    <property type="project" value="UniProtKB-UniRule"/>
</dbReference>
<evidence type="ECO:0000256" key="13">
    <source>
        <dbReference type="ARBA" id="ARBA00048670"/>
    </source>
</evidence>
<comment type="cofactor">
    <cofactor evidence="14">
        <name>thiamine diphosphate</name>
        <dbReference type="ChEBI" id="CHEBI:58937"/>
    </cofactor>
    <text evidence="14">Binds 1 thiamine pyrophosphate per subunit.</text>
</comment>
<dbReference type="EC" id="2.2.1.6" evidence="4 14"/>
<dbReference type="EMBL" id="CP013264">
    <property type="protein sequence ID" value="ALR22702.1"/>
    <property type="molecule type" value="Genomic_DNA"/>
</dbReference>
<dbReference type="InterPro" id="IPR012000">
    <property type="entry name" value="Thiamin_PyroP_enz_cen_dom"/>
</dbReference>
<evidence type="ECO:0000259" key="16">
    <source>
        <dbReference type="Pfam" id="PF02775"/>
    </source>
</evidence>
<dbReference type="Pfam" id="PF00205">
    <property type="entry name" value="TPP_enzyme_M"/>
    <property type="match status" value="1"/>
</dbReference>
<evidence type="ECO:0000256" key="5">
    <source>
        <dbReference type="ARBA" id="ARBA00022605"/>
    </source>
</evidence>
<reference evidence="18 19" key="1">
    <citation type="submission" date="2015-11" db="EMBL/GenBank/DDBJ databases">
        <title>A Two-component Flavoprotein Monooxygenase System MeaXY Responsible for para-Hydroxylation of 2-Methyl-6-ethylaniline and 2,6-Diethylaniline in Sphingobium baderi DE-13.</title>
        <authorList>
            <person name="Cheng M."/>
            <person name="Meng Q."/>
            <person name="Yang Y."/>
            <person name="Chu C."/>
            <person name="Yan X."/>
            <person name="He J."/>
            <person name="Li S."/>
        </authorList>
    </citation>
    <scope>NUCLEOTIDE SEQUENCE [LARGE SCALE GENOMIC DNA]</scope>
    <source>
        <strain evidence="18 19">DE-13</strain>
    </source>
</reference>
<dbReference type="GO" id="GO:0009099">
    <property type="term" value="P:L-valine biosynthetic process"/>
    <property type="evidence" value="ECO:0007669"/>
    <property type="project" value="UniProtKB-UniPathway"/>
</dbReference>
<keyword evidence="9" id="KW-0274">FAD</keyword>
<dbReference type="SUPFAM" id="SSF52467">
    <property type="entry name" value="DHS-like NAD/FAD-binding domain"/>
    <property type="match status" value="1"/>
</dbReference>
<dbReference type="Pfam" id="PF02776">
    <property type="entry name" value="TPP_enzyme_N"/>
    <property type="match status" value="1"/>
</dbReference>
<dbReference type="GO" id="GO:0050660">
    <property type="term" value="F:flavin adenine dinucleotide binding"/>
    <property type="evidence" value="ECO:0007669"/>
    <property type="project" value="InterPro"/>
</dbReference>
<evidence type="ECO:0000256" key="14">
    <source>
        <dbReference type="RuleBase" id="RU003591"/>
    </source>
</evidence>
<evidence type="ECO:0000256" key="4">
    <source>
        <dbReference type="ARBA" id="ARBA00013145"/>
    </source>
</evidence>
<dbReference type="InterPro" id="IPR012001">
    <property type="entry name" value="Thiamin_PyroP_enz_TPP-bd_dom"/>
</dbReference>
<dbReference type="UniPathway" id="UPA00047">
    <property type="reaction ID" value="UER00055"/>
</dbReference>
<dbReference type="CDD" id="cd07035">
    <property type="entry name" value="TPP_PYR_POX_like"/>
    <property type="match status" value="1"/>
</dbReference>
<dbReference type="InterPro" id="IPR039368">
    <property type="entry name" value="AHAS_TPP"/>
</dbReference>
<evidence type="ECO:0000259" key="15">
    <source>
        <dbReference type="Pfam" id="PF00205"/>
    </source>
</evidence>
<keyword evidence="7 14" id="KW-0808">Transferase</keyword>
<evidence type="ECO:0000313" key="19">
    <source>
        <dbReference type="Proteomes" id="UP000056968"/>
    </source>
</evidence>
<dbReference type="InterPro" id="IPR045229">
    <property type="entry name" value="TPP_enz"/>
</dbReference>
<sequence>MAEKSGADILVECLIDLGVEVVFGYPGGAVLPIYDALFNHPKIRHVLVRHEQGATHMAEGYARSTGKPGVVLVTSGPGATNAVTGITDALMDSIPMVVITGQVPTQLIGTDAFQEADTVGITRHCTKHNYLVKDPGKLAGVIHEAFHIATTGRPGPVVIDIPKNVQIATAPYKKPEGIAHASYRPQTKADAKAIDTVVEMLAAAQRPIFYTGGGVINSGPEATRLLRELAAITGAPVTSTLMGLGAFPASSPQWLGMLGMHGTYEANWAMNQADLILCIGARFDDRVTGRLDAFAPNSRKVHIDIDRSSINKTVEVDLPIVADVGSAMADMIALWKSRGHHRADLSAWWKQIDGWREKQSLAYPESREEIMPQEAIAQLYKATRSAKDVIITTEVGQHQMWAAQHFGFDAPNKWLTSGGLGTMGYGFPAAIGAQVGNPDSLVICVAGDASVQMNIQEMGTASQYRTPVKLFILNNEYMGMVRQWQELTYESRYSNSYSDSLPDFVKLAEAYGWTGIRIEGPQELAAGIRQMIDTPGPVIVDCRVAKLSNCFPMIPSGAAHTDMLLDPSQVSGSLSDEAKALV</sequence>
<evidence type="ECO:0000256" key="6">
    <source>
        <dbReference type="ARBA" id="ARBA00022630"/>
    </source>
</evidence>
<dbReference type="AlphaFoldDB" id="A0A0S3F4W3"/>
<evidence type="ECO:0000256" key="11">
    <source>
        <dbReference type="ARBA" id="ARBA00023052"/>
    </source>
</evidence>
<evidence type="ECO:0000259" key="17">
    <source>
        <dbReference type="Pfam" id="PF02776"/>
    </source>
</evidence>
<comment type="catalytic activity">
    <reaction evidence="13 14">
        <text>2 pyruvate + H(+) = (2S)-2-acetolactate + CO2</text>
        <dbReference type="Rhea" id="RHEA:25249"/>
        <dbReference type="ChEBI" id="CHEBI:15361"/>
        <dbReference type="ChEBI" id="CHEBI:15378"/>
        <dbReference type="ChEBI" id="CHEBI:16526"/>
        <dbReference type="ChEBI" id="CHEBI:58476"/>
        <dbReference type="EC" id="2.2.1.6"/>
    </reaction>
</comment>
<proteinExistence type="inferred from homology"/>
<keyword evidence="11 14" id="KW-0786">Thiamine pyrophosphate</keyword>
<dbReference type="Proteomes" id="UP000056968">
    <property type="component" value="Chromosome"/>
</dbReference>
<keyword evidence="8 14" id="KW-0479">Metal-binding</keyword>
<dbReference type="GO" id="GO:0005948">
    <property type="term" value="C:acetolactate synthase complex"/>
    <property type="evidence" value="ECO:0007669"/>
    <property type="project" value="TreeGrafter"/>
</dbReference>
<dbReference type="NCBIfam" id="TIGR00118">
    <property type="entry name" value="acolac_lg"/>
    <property type="match status" value="1"/>
</dbReference>
<dbReference type="PANTHER" id="PTHR18968:SF13">
    <property type="entry name" value="ACETOLACTATE SYNTHASE CATALYTIC SUBUNIT, MITOCHONDRIAL"/>
    <property type="match status" value="1"/>
</dbReference>
<keyword evidence="5 14" id="KW-0028">Amino-acid biosynthesis</keyword>
<accession>A0A0S3F4W3</accession>
<dbReference type="FunFam" id="3.40.50.970:FF:000007">
    <property type="entry name" value="Acetolactate synthase"/>
    <property type="match status" value="1"/>
</dbReference>
<evidence type="ECO:0000313" key="18">
    <source>
        <dbReference type="EMBL" id="ALR22702.1"/>
    </source>
</evidence>
<dbReference type="OrthoDB" id="4494979at2"/>
<dbReference type="InterPro" id="IPR012846">
    <property type="entry name" value="Acetolactate_synth_lsu"/>
</dbReference>
<evidence type="ECO:0000256" key="1">
    <source>
        <dbReference type="ARBA" id="ARBA00004974"/>
    </source>
</evidence>
<evidence type="ECO:0000256" key="10">
    <source>
        <dbReference type="ARBA" id="ARBA00022842"/>
    </source>
</evidence>
<dbReference type="InterPro" id="IPR029061">
    <property type="entry name" value="THDP-binding"/>
</dbReference>
<dbReference type="PANTHER" id="PTHR18968">
    <property type="entry name" value="THIAMINE PYROPHOSPHATE ENZYMES"/>
    <property type="match status" value="1"/>
</dbReference>
<dbReference type="RefSeq" id="WP_062066326.1">
    <property type="nucleotide sequence ID" value="NZ_CP013264.1"/>
</dbReference>
<keyword evidence="12 14" id="KW-0100">Branched-chain amino acid biosynthesis</keyword>
<dbReference type="Gene3D" id="3.40.50.970">
    <property type="match status" value="2"/>
</dbReference>
<dbReference type="GO" id="GO:0009097">
    <property type="term" value="P:isoleucine biosynthetic process"/>
    <property type="evidence" value="ECO:0007669"/>
    <property type="project" value="UniProtKB-UniPathway"/>
</dbReference>
<protein>
    <recommendedName>
        <fullName evidence="4 14">Acetolactate synthase</fullName>
        <ecNumber evidence="4 14">2.2.1.6</ecNumber>
    </recommendedName>
</protein>
<comment type="pathway">
    <text evidence="2 14">Amino-acid biosynthesis; L-valine biosynthesis; L-valine from pyruvate: step 1/4.</text>
</comment>
<feature type="domain" description="Thiamine pyrophosphate enzyme N-terminal TPP-binding" evidence="17">
    <location>
        <begin position="5"/>
        <end position="119"/>
    </location>
</feature>
<evidence type="ECO:0000256" key="12">
    <source>
        <dbReference type="ARBA" id="ARBA00023304"/>
    </source>
</evidence>
<evidence type="ECO:0000256" key="7">
    <source>
        <dbReference type="ARBA" id="ARBA00022679"/>
    </source>
</evidence>
<dbReference type="KEGG" id="sbd:ATN00_16085"/>